<sequence>MEASASTPPSTSTETSASTPEAPAGPEQLDEEQVKKAVEALLAHYRSRKNAKGLLLNENENFFLMVVLWKIPSKELRVRLICALVVLGNL</sequence>
<accession>A0ACB0DS66</accession>
<evidence type="ECO:0000313" key="2">
    <source>
        <dbReference type="Proteomes" id="UP001162501"/>
    </source>
</evidence>
<dbReference type="EMBL" id="OX596085">
    <property type="protein sequence ID" value="CAI9691082.1"/>
    <property type="molecule type" value="Genomic_DNA"/>
</dbReference>
<dbReference type="Proteomes" id="UP001162501">
    <property type="component" value="Chromosome 1"/>
</dbReference>
<proteinExistence type="predicted"/>
<reference evidence="1" key="1">
    <citation type="submission" date="2023-05" db="EMBL/GenBank/DDBJ databases">
        <authorList>
            <consortium name="ELIXIR-Norway"/>
        </authorList>
    </citation>
    <scope>NUCLEOTIDE SEQUENCE</scope>
</reference>
<organism evidence="1 2">
    <name type="scientific">Rangifer tarandus platyrhynchus</name>
    <name type="common">Svalbard reindeer</name>
    <dbReference type="NCBI Taxonomy" id="3082113"/>
    <lineage>
        <taxon>Eukaryota</taxon>
        <taxon>Metazoa</taxon>
        <taxon>Chordata</taxon>
        <taxon>Craniata</taxon>
        <taxon>Vertebrata</taxon>
        <taxon>Euteleostomi</taxon>
        <taxon>Mammalia</taxon>
        <taxon>Eutheria</taxon>
        <taxon>Laurasiatheria</taxon>
        <taxon>Artiodactyla</taxon>
        <taxon>Ruminantia</taxon>
        <taxon>Pecora</taxon>
        <taxon>Cervidae</taxon>
        <taxon>Odocoileinae</taxon>
        <taxon>Rangifer</taxon>
    </lineage>
</organism>
<name>A0ACB0DS66_RANTA</name>
<protein>
    <submittedName>
        <fullName evidence="1">Uncharacterized protein</fullName>
    </submittedName>
</protein>
<gene>
    <name evidence="1" type="ORF">MRATA1EN3_LOCUS2295</name>
</gene>
<evidence type="ECO:0000313" key="1">
    <source>
        <dbReference type="EMBL" id="CAI9691082.1"/>
    </source>
</evidence>